<keyword evidence="5" id="KW-1133">Transmembrane helix</keyword>
<keyword evidence="2" id="KW-0865">Zymogen</keyword>
<keyword evidence="7" id="KW-1185">Reference proteome</keyword>
<sequence length="219" mass="24817">MLKSYLPAKFNTLAFIILFFLWVFSCYKILTVAFLAYIVLYISLRRNRNDFRDDPIVTKGVIFAPANGKIIHIENNVSHGMYGDQLVEVQIMIPWWKEMGVSMPLSAEIKTLLVLKGQSFFRYHYAVEKIGTKDGKGVALALDNRGETVGLTFFKCKLGLWPELMVMPGDRGGRRVNIGYFPFGGTVMLYLPKKYEILLKINDEVTAGETILAVIPDHA</sequence>
<comment type="caution">
    <text evidence="6">The sequence shown here is derived from an EMBL/GenBank/DDBJ whole genome shotgun (WGS) entry which is preliminary data.</text>
</comment>
<keyword evidence="5" id="KW-0812">Transmembrane</keyword>
<keyword evidence="3" id="KW-0456">Lyase</keyword>
<evidence type="ECO:0000313" key="7">
    <source>
        <dbReference type="Proteomes" id="UP001302274"/>
    </source>
</evidence>
<evidence type="ECO:0000256" key="1">
    <source>
        <dbReference type="ARBA" id="ARBA00022793"/>
    </source>
</evidence>
<dbReference type="RefSeq" id="WP_323576298.1">
    <property type="nucleotide sequence ID" value="NZ_JAYGJQ010000002.1"/>
</dbReference>
<dbReference type="EMBL" id="JAYGJQ010000002">
    <property type="protein sequence ID" value="MEA9356543.1"/>
    <property type="molecule type" value="Genomic_DNA"/>
</dbReference>
<dbReference type="Pfam" id="PF02666">
    <property type="entry name" value="PS_Dcarbxylase"/>
    <property type="match status" value="1"/>
</dbReference>
<keyword evidence="4" id="KW-0670">Pyruvate</keyword>
<organism evidence="6 7">
    <name type="scientific">Bacteriovorax antarcticus</name>
    <dbReference type="NCBI Taxonomy" id="3088717"/>
    <lineage>
        <taxon>Bacteria</taxon>
        <taxon>Pseudomonadati</taxon>
        <taxon>Bdellovibrionota</taxon>
        <taxon>Bacteriovoracia</taxon>
        <taxon>Bacteriovoracales</taxon>
        <taxon>Bacteriovoracaceae</taxon>
        <taxon>Bacteriovorax</taxon>
    </lineage>
</organism>
<gene>
    <name evidence="6" type="ORF">SHI21_10025</name>
</gene>
<evidence type="ECO:0000256" key="2">
    <source>
        <dbReference type="ARBA" id="ARBA00023145"/>
    </source>
</evidence>
<protein>
    <submittedName>
        <fullName evidence="6">Phosphatidylserine decarboxylase</fullName>
    </submittedName>
</protein>
<evidence type="ECO:0000256" key="3">
    <source>
        <dbReference type="ARBA" id="ARBA00023239"/>
    </source>
</evidence>
<proteinExistence type="predicted"/>
<keyword evidence="5" id="KW-0472">Membrane</keyword>
<evidence type="ECO:0000256" key="4">
    <source>
        <dbReference type="ARBA" id="ARBA00023317"/>
    </source>
</evidence>
<dbReference type="InterPro" id="IPR003817">
    <property type="entry name" value="PS_Dcarbxylase"/>
</dbReference>
<keyword evidence="1" id="KW-0210">Decarboxylase</keyword>
<dbReference type="Proteomes" id="UP001302274">
    <property type="component" value="Unassembled WGS sequence"/>
</dbReference>
<evidence type="ECO:0000256" key="5">
    <source>
        <dbReference type="SAM" id="Phobius"/>
    </source>
</evidence>
<name>A0ABU5VVY6_9BACT</name>
<accession>A0ABU5VVY6</accession>
<evidence type="ECO:0000313" key="6">
    <source>
        <dbReference type="EMBL" id="MEA9356543.1"/>
    </source>
</evidence>
<dbReference type="PROSITE" id="PS51257">
    <property type="entry name" value="PROKAR_LIPOPROTEIN"/>
    <property type="match status" value="1"/>
</dbReference>
<reference evidence="6 7" key="1">
    <citation type="submission" date="2023-11" db="EMBL/GenBank/DDBJ databases">
        <title>A Novel Polar Bacteriovorax (B. antarcticus) Isolated from the Biocrust in Antarctica.</title>
        <authorList>
            <person name="Mun W."/>
            <person name="Choi S.Y."/>
            <person name="Mitchell R.J."/>
        </authorList>
    </citation>
    <scope>NUCLEOTIDE SEQUENCE [LARGE SCALE GENOMIC DNA]</scope>
    <source>
        <strain evidence="6 7">PP10</strain>
    </source>
</reference>
<feature type="transmembrane region" description="Helical" evidence="5">
    <location>
        <begin position="12"/>
        <end position="42"/>
    </location>
</feature>